<evidence type="ECO:0000256" key="1">
    <source>
        <dbReference type="ARBA" id="ARBA00023015"/>
    </source>
</evidence>
<keyword evidence="1" id="KW-0805">Transcription regulation</keyword>
<evidence type="ECO:0000259" key="3">
    <source>
        <dbReference type="PROSITE" id="PS01124"/>
    </source>
</evidence>
<dbReference type="CDD" id="cd03137">
    <property type="entry name" value="GATase1_AraC_1"/>
    <property type="match status" value="1"/>
</dbReference>
<proteinExistence type="predicted"/>
<name>A0ABV8LNT1_9ACTN</name>
<evidence type="ECO:0000313" key="4">
    <source>
        <dbReference type="EMBL" id="MFC4132656.1"/>
    </source>
</evidence>
<dbReference type="Proteomes" id="UP001595816">
    <property type="component" value="Unassembled WGS sequence"/>
</dbReference>
<dbReference type="InterPro" id="IPR018060">
    <property type="entry name" value="HTH_AraC"/>
</dbReference>
<dbReference type="InterPro" id="IPR009057">
    <property type="entry name" value="Homeodomain-like_sf"/>
</dbReference>
<dbReference type="InterPro" id="IPR002818">
    <property type="entry name" value="DJ-1/PfpI"/>
</dbReference>
<dbReference type="PANTHER" id="PTHR43130:SF3">
    <property type="entry name" value="HTH-TYPE TRANSCRIPTIONAL REGULATOR RV1931C"/>
    <property type="match status" value="1"/>
</dbReference>
<sequence>MGKPHVVAVAVTDHAPIFELAILCEVFGIARPDLADPWYDFRLCAAHPGPIRTAQGLVVQTPYGLDDLVAADTVIAAAMHRPFQVTPPPSLVTALQEAYARGARLAGICSGAYALAEAGLLDDRPATTHWMYAEEFGVRYPAVKLDPDVLYVDDGQILTSAGTGAGIDLCLHMVATDFGATVANTVARRMVVPPHRDGGQAQYVQATRSVPPGEASLGPVLDWAREHLADPLTVADLAERARLGQRTFVRRFAETTGTSPLRWLTIERVRLAQQLLETTDQPVERIAGAVGFGTAANLRQHFSRATSVSPQTYRKVFRSRV</sequence>
<dbReference type="Gene3D" id="3.40.50.880">
    <property type="match status" value="1"/>
</dbReference>
<dbReference type="Pfam" id="PF01965">
    <property type="entry name" value="DJ-1_PfpI"/>
    <property type="match status" value="1"/>
</dbReference>
<dbReference type="Pfam" id="PF12833">
    <property type="entry name" value="HTH_18"/>
    <property type="match status" value="1"/>
</dbReference>
<dbReference type="InterPro" id="IPR029062">
    <property type="entry name" value="Class_I_gatase-like"/>
</dbReference>
<dbReference type="PANTHER" id="PTHR43130">
    <property type="entry name" value="ARAC-FAMILY TRANSCRIPTIONAL REGULATOR"/>
    <property type="match status" value="1"/>
</dbReference>
<dbReference type="SMART" id="SM00342">
    <property type="entry name" value="HTH_ARAC"/>
    <property type="match status" value="1"/>
</dbReference>
<evidence type="ECO:0000313" key="5">
    <source>
        <dbReference type="Proteomes" id="UP001595816"/>
    </source>
</evidence>
<protein>
    <submittedName>
        <fullName evidence="4">Helix-turn-helix domain-containing protein</fullName>
    </submittedName>
</protein>
<dbReference type="Gene3D" id="1.10.10.60">
    <property type="entry name" value="Homeodomain-like"/>
    <property type="match status" value="1"/>
</dbReference>
<keyword evidence="2" id="KW-0804">Transcription</keyword>
<gene>
    <name evidence="4" type="ORF">ACFOZ4_18765</name>
</gene>
<keyword evidence="5" id="KW-1185">Reference proteome</keyword>
<accession>A0ABV8LNT1</accession>
<reference evidence="5" key="1">
    <citation type="journal article" date="2019" name="Int. J. Syst. Evol. Microbiol.">
        <title>The Global Catalogue of Microorganisms (GCM) 10K type strain sequencing project: providing services to taxonomists for standard genome sequencing and annotation.</title>
        <authorList>
            <consortium name="The Broad Institute Genomics Platform"/>
            <consortium name="The Broad Institute Genome Sequencing Center for Infectious Disease"/>
            <person name="Wu L."/>
            <person name="Ma J."/>
        </authorList>
    </citation>
    <scope>NUCLEOTIDE SEQUENCE [LARGE SCALE GENOMIC DNA]</scope>
    <source>
        <strain evidence="5">CGMCC 4.7289</strain>
    </source>
</reference>
<dbReference type="SUPFAM" id="SSF46689">
    <property type="entry name" value="Homeodomain-like"/>
    <property type="match status" value="2"/>
</dbReference>
<dbReference type="PROSITE" id="PS01124">
    <property type="entry name" value="HTH_ARAC_FAMILY_2"/>
    <property type="match status" value="1"/>
</dbReference>
<comment type="caution">
    <text evidence="4">The sequence shown here is derived from an EMBL/GenBank/DDBJ whole genome shotgun (WGS) entry which is preliminary data.</text>
</comment>
<dbReference type="InterPro" id="IPR052158">
    <property type="entry name" value="INH-QAR"/>
</dbReference>
<dbReference type="EMBL" id="JBHSAY010000009">
    <property type="protein sequence ID" value="MFC4132656.1"/>
    <property type="molecule type" value="Genomic_DNA"/>
</dbReference>
<dbReference type="RefSeq" id="WP_253752845.1">
    <property type="nucleotide sequence ID" value="NZ_JAMZDZ010000001.1"/>
</dbReference>
<feature type="domain" description="HTH araC/xylS-type" evidence="3">
    <location>
        <begin position="218"/>
        <end position="316"/>
    </location>
</feature>
<evidence type="ECO:0000256" key="2">
    <source>
        <dbReference type="ARBA" id="ARBA00023163"/>
    </source>
</evidence>
<dbReference type="SUPFAM" id="SSF52317">
    <property type="entry name" value="Class I glutamine amidotransferase-like"/>
    <property type="match status" value="1"/>
</dbReference>
<organism evidence="4 5">
    <name type="scientific">Hamadaea flava</name>
    <dbReference type="NCBI Taxonomy" id="1742688"/>
    <lineage>
        <taxon>Bacteria</taxon>
        <taxon>Bacillati</taxon>
        <taxon>Actinomycetota</taxon>
        <taxon>Actinomycetes</taxon>
        <taxon>Micromonosporales</taxon>
        <taxon>Micromonosporaceae</taxon>
        <taxon>Hamadaea</taxon>
    </lineage>
</organism>